<protein>
    <submittedName>
        <fullName evidence="2">AAA family ATPase</fullName>
    </submittedName>
</protein>
<feature type="compositionally biased region" description="Basic and acidic residues" evidence="1">
    <location>
        <begin position="378"/>
        <end position="387"/>
    </location>
</feature>
<dbReference type="SUPFAM" id="SSF52540">
    <property type="entry name" value="P-loop containing nucleoside triphosphate hydrolases"/>
    <property type="match status" value="1"/>
</dbReference>
<dbReference type="RefSeq" id="WP_308478429.1">
    <property type="nucleotide sequence ID" value="NZ_OY726397.1"/>
</dbReference>
<dbReference type="InterPro" id="IPR027417">
    <property type="entry name" value="P-loop_NTPase"/>
</dbReference>
<keyword evidence="3" id="KW-1185">Reference proteome</keyword>
<sequence>MTRSHKIKNSPEQMIEEIAAHIGGYADIIDHAAGADMSALIAATNRLRSKAAASSQPELLSGLLNAADLDGMTFPDLEQHVPGLVVEGFTLFVGSPKVGKSWLVGDMACGCACGGKVLGGINVSARPVLLASLEDSKRRLQSRLQKIRRGQPLPKNLDVLTEVHPKVLLATIAEWLQRHHDSAPLVILDTLGKARQQTAANANQYQEDYGFAGAIKAVIDETPGAALIAVHHTRKQGADDFLDTVSGTQGIAGAADSVLVLARKRKSDEGILSVTGRDIEENEYGVKTEGGLWSLDGQDILDAAATIETRRERAAENKFGDRKLEAVKFVNGRETTTPAELAEHLGVSNQIAGTRLSELYNAEVIAKPKHGVYAPLPRESRETREIAGHGTTAPPADSRLSRDSRPNVTPLFTTRNGDTHD</sequence>
<evidence type="ECO:0000313" key="3">
    <source>
        <dbReference type="Proteomes" id="UP001190465"/>
    </source>
</evidence>
<reference evidence="2 3" key="1">
    <citation type="submission" date="2023-08" db="EMBL/GenBank/DDBJ databases">
        <authorList>
            <person name="Folkvardsen B D."/>
            <person name="Norman A."/>
        </authorList>
    </citation>
    <scope>NUCLEOTIDE SEQUENCE [LARGE SCALE GENOMIC DNA]</scope>
    <source>
        <strain evidence="2 3">Mu0053</strain>
    </source>
</reference>
<feature type="compositionally biased region" description="Polar residues" evidence="1">
    <location>
        <begin position="406"/>
        <end position="421"/>
    </location>
</feature>
<dbReference type="Proteomes" id="UP001190465">
    <property type="component" value="Chromosome"/>
</dbReference>
<proteinExistence type="predicted"/>
<dbReference type="Gene3D" id="3.40.50.300">
    <property type="entry name" value="P-loop containing nucleotide triphosphate hydrolases"/>
    <property type="match status" value="1"/>
</dbReference>
<evidence type="ECO:0000256" key="1">
    <source>
        <dbReference type="SAM" id="MobiDB-lite"/>
    </source>
</evidence>
<dbReference type="Pfam" id="PF13481">
    <property type="entry name" value="AAA_25"/>
    <property type="match status" value="1"/>
</dbReference>
<organism evidence="2 3">
    <name type="scientific">[Mycobacterium] burgundiense</name>
    <dbReference type="NCBI Taxonomy" id="3064286"/>
    <lineage>
        <taxon>Bacteria</taxon>
        <taxon>Bacillati</taxon>
        <taxon>Actinomycetota</taxon>
        <taxon>Actinomycetes</taxon>
        <taxon>Mycobacteriales</taxon>
        <taxon>Mycobacteriaceae</taxon>
        <taxon>Mycolicibacterium</taxon>
    </lineage>
</organism>
<gene>
    <name evidence="2" type="ORF">MU0053_003003</name>
</gene>
<dbReference type="EMBL" id="OY726397">
    <property type="protein sequence ID" value="CAJ1505692.1"/>
    <property type="molecule type" value="Genomic_DNA"/>
</dbReference>
<feature type="region of interest" description="Disordered" evidence="1">
    <location>
        <begin position="375"/>
        <end position="421"/>
    </location>
</feature>
<name>A0ABM9LW05_9MYCO</name>
<evidence type="ECO:0000313" key="2">
    <source>
        <dbReference type="EMBL" id="CAJ1505692.1"/>
    </source>
</evidence>
<accession>A0ABM9LW05</accession>